<proteinExistence type="predicted"/>
<evidence type="ECO:0000256" key="1">
    <source>
        <dbReference type="SAM" id="MobiDB-lite"/>
    </source>
</evidence>
<dbReference type="EMBL" id="SMAP01000005">
    <property type="protein sequence ID" value="TCT23511.1"/>
    <property type="molecule type" value="Genomic_DNA"/>
</dbReference>
<dbReference type="InterPro" id="IPR050383">
    <property type="entry name" value="GlyoxalaseI/FosfomycinResist"/>
</dbReference>
<dbReference type="PANTHER" id="PTHR21366">
    <property type="entry name" value="GLYOXALASE FAMILY PROTEIN"/>
    <property type="match status" value="1"/>
</dbReference>
<dbReference type="Gene3D" id="3.10.180.10">
    <property type="entry name" value="2,3-Dihydroxybiphenyl 1,2-Dioxygenase, domain 1"/>
    <property type="match status" value="1"/>
</dbReference>
<sequence>MATRPFDVQRLDHVVLRVRDLDRSEAFYRDVLGCETVRRRDDLGLRHLRAGASMIDLVAVDGPLGRRGGTAPGPQGRNLDHLCLRIEPFDEAGIITHLAAHGLAPRGPARRNFGAEGDGPSLYFDDPDGNTIELKGAADEPA</sequence>
<gene>
    <name evidence="3" type="ORF">EDC34_105101</name>
</gene>
<accession>A0A4R3N5F1</accession>
<dbReference type="SUPFAM" id="SSF54593">
    <property type="entry name" value="Glyoxalase/Bleomycin resistance protein/Dihydroxybiphenyl dioxygenase"/>
    <property type="match status" value="1"/>
</dbReference>
<dbReference type="InterPro" id="IPR004360">
    <property type="entry name" value="Glyas_Fos-R_dOase_dom"/>
</dbReference>
<evidence type="ECO:0000259" key="2">
    <source>
        <dbReference type="PROSITE" id="PS51819"/>
    </source>
</evidence>
<dbReference type="Pfam" id="PF00903">
    <property type="entry name" value="Glyoxalase"/>
    <property type="match status" value="1"/>
</dbReference>
<dbReference type="Proteomes" id="UP000295414">
    <property type="component" value="Unassembled WGS sequence"/>
</dbReference>
<name>A0A4R3N5F1_9GAMM</name>
<dbReference type="InterPro" id="IPR037523">
    <property type="entry name" value="VOC_core"/>
</dbReference>
<organism evidence="3 4">
    <name type="scientific">Thermomonas haemolytica</name>
    <dbReference type="NCBI Taxonomy" id="141949"/>
    <lineage>
        <taxon>Bacteria</taxon>
        <taxon>Pseudomonadati</taxon>
        <taxon>Pseudomonadota</taxon>
        <taxon>Gammaproteobacteria</taxon>
        <taxon>Lysobacterales</taxon>
        <taxon>Lysobacteraceae</taxon>
        <taxon>Thermomonas</taxon>
    </lineage>
</organism>
<keyword evidence="4" id="KW-1185">Reference proteome</keyword>
<comment type="caution">
    <text evidence="3">The sequence shown here is derived from an EMBL/GenBank/DDBJ whole genome shotgun (WGS) entry which is preliminary data.</text>
</comment>
<protein>
    <submittedName>
        <fullName evidence="3">Glyoxalase/bleomycin resistance protein/dioxygenase superfamily protein</fullName>
    </submittedName>
</protein>
<dbReference type="AlphaFoldDB" id="A0A4R3N5F1"/>
<reference evidence="3 4" key="1">
    <citation type="submission" date="2019-03" db="EMBL/GenBank/DDBJ databases">
        <title>Genomic Encyclopedia of Type Strains, Phase IV (KMG-IV): sequencing the most valuable type-strain genomes for metagenomic binning, comparative biology and taxonomic classification.</title>
        <authorList>
            <person name="Goeker M."/>
        </authorList>
    </citation>
    <scope>NUCLEOTIDE SEQUENCE [LARGE SCALE GENOMIC DNA]</scope>
    <source>
        <strain evidence="3 4">DSM 13605</strain>
    </source>
</reference>
<keyword evidence="3" id="KW-0223">Dioxygenase</keyword>
<dbReference type="GO" id="GO:0051213">
    <property type="term" value="F:dioxygenase activity"/>
    <property type="evidence" value="ECO:0007669"/>
    <property type="project" value="UniProtKB-KW"/>
</dbReference>
<feature type="domain" description="VOC" evidence="2">
    <location>
        <begin position="10"/>
        <end position="137"/>
    </location>
</feature>
<evidence type="ECO:0000313" key="4">
    <source>
        <dbReference type="Proteomes" id="UP000295414"/>
    </source>
</evidence>
<dbReference type="InterPro" id="IPR029068">
    <property type="entry name" value="Glyas_Bleomycin-R_OHBP_Dase"/>
</dbReference>
<dbReference type="PROSITE" id="PS51819">
    <property type="entry name" value="VOC"/>
    <property type="match status" value="1"/>
</dbReference>
<feature type="region of interest" description="Disordered" evidence="1">
    <location>
        <begin position="106"/>
        <end position="142"/>
    </location>
</feature>
<keyword evidence="3" id="KW-0560">Oxidoreductase</keyword>
<evidence type="ECO:0000313" key="3">
    <source>
        <dbReference type="EMBL" id="TCT23511.1"/>
    </source>
</evidence>
<dbReference type="RefSeq" id="WP_114959962.1">
    <property type="nucleotide sequence ID" value="NZ_QLKV01000004.1"/>
</dbReference>
<dbReference type="PANTHER" id="PTHR21366:SF14">
    <property type="entry name" value="GLYOXALASE DOMAIN-CONTAINING PROTEIN 5"/>
    <property type="match status" value="1"/>
</dbReference>